<sequence length="76" mass="8072">MVAEEGYDGFLRAELDRLFESLVRQHQAEVDQARRPRLVPEGSKSVGLGHAASGWLSLGSESEAAGPETGASCTSL</sequence>
<keyword evidence="2" id="KW-1185">Reference proteome</keyword>
<gene>
    <name evidence="1" type="primary">AKT1</name>
    <name evidence="1" type="ORF">SNEC2469_LOCUS8337</name>
</gene>
<evidence type="ECO:0000313" key="2">
    <source>
        <dbReference type="Proteomes" id="UP000601435"/>
    </source>
</evidence>
<reference evidence="1" key="1">
    <citation type="submission" date="2021-02" db="EMBL/GenBank/DDBJ databases">
        <authorList>
            <person name="Dougan E. K."/>
            <person name="Rhodes N."/>
            <person name="Thang M."/>
            <person name="Chan C."/>
        </authorList>
    </citation>
    <scope>NUCLEOTIDE SEQUENCE</scope>
</reference>
<dbReference type="AlphaFoldDB" id="A0A812P569"/>
<organism evidence="1 2">
    <name type="scientific">Symbiodinium necroappetens</name>
    <dbReference type="NCBI Taxonomy" id="1628268"/>
    <lineage>
        <taxon>Eukaryota</taxon>
        <taxon>Sar</taxon>
        <taxon>Alveolata</taxon>
        <taxon>Dinophyceae</taxon>
        <taxon>Suessiales</taxon>
        <taxon>Symbiodiniaceae</taxon>
        <taxon>Symbiodinium</taxon>
    </lineage>
</organism>
<accession>A0A812P569</accession>
<dbReference type="Proteomes" id="UP000601435">
    <property type="component" value="Unassembled WGS sequence"/>
</dbReference>
<name>A0A812P569_9DINO</name>
<comment type="caution">
    <text evidence="1">The sequence shown here is derived from an EMBL/GenBank/DDBJ whole genome shotgun (WGS) entry which is preliminary data.</text>
</comment>
<proteinExistence type="predicted"/>
<protein>
    <submittedName>
        <fullName evidence="1">AKT1 protein</fullName>
    </submittedName>
</protein>
<dbReference type="EMBL" id="CAJNJA010013782">
    <property type="protein sequence ID" value="CAE7329304.1"/>
    <property type="molecule type" value="Genomic_DNA"/>
</dbReference>
<dbReference type="OrthoDB" id="10276655at2759"/>
<evidence type="ECO:0000313" key="1">
    <source>
        <dbReference type="EMBL" id="CAE7329304.1"/>
    </source>
</evidence>
<feature type="non-terminal residue" evidence="1">
    <location>
        <position position="1"/>
    </location>
</feature>